<dbReference type="Gene3D" id="4.10.1060.10">
    <property type="entry name" value="Zinc finger, RanBP2-type"/>
    <property type="match status" value="1"/>
</dbReference>
<dbReference type="PROSITE" id="PS01358">
    <property type="entry name" value="ZF_RANBP2_1"/>
    <property type="match status" value="1"/>
</dbReference>
<feature type="region of interest" description="Disordered" evidence="10">
    <location>
        <begin position="559"/>
        <end position="601"/>
    </location>
</feature>
<keyword evidence="4 9" id="KW-0863">Zinc-finger</keyword>
<evidence type="ECO:0000256" key="5">
    <source>
        <dbReference type="ARBA" id="ARBA00022833"/>
    </source>
</evidence>
<evidence type="ECO:0000259" key="12">
    <source>
        <dbReference type="PROSITE" id="PS50174"/>
    </source>
</evidence>
<feature type="compositionally biased region" description="Basic residues" evidence="10">
    <location>
        <begin position="47"/>
        <end position="65"/>
    </location>
</feature>
<proteinExistence type="predicted"/>
<dbReference type="OrthoDB" id="29221at2759"/>
<name>A0A8E2JUI1_9PEZI</name>
<feature type="region of interest" description="Disordered" evidence="10">
    <location>
        <begin position="1"/>
        <end position="78"/>
    </location>
</feature>
<evidence type="ECO:0000256" key="9">
    <source>
        <dbReference type="PROSITE-ProRule" id="PRU00322"/>
    </source>
</evidence>
<dbReference type="EMBL" id="KV749297">
    <property type="protein sequence ID" value="OCL10190.1"/>
    <property type="molecule type" value="Genomic_DNA"/>
</dbReference>
<evidence type="ECO:0000313" key="15">
    <source>
        <dbReference type="Proteomes" id="UP000250140"/>
    </source>
</evidence>
<evidence type="ECO:0000256" key="1">
    <source>
        <dbReference type="ARBA" id="ARBA00004123"/>
    </source>
</evidence>
<dbReference type="PANTHER" id="PTHR13948:SF3">
    <property type="entry name" value="FI21118P1"/>
    <property type="match status" value="1"/>
</dbReference>
<feature type="domain" description="RanBP2-type" evidence="13">
    <location>
        <begin position="175"/>
        <end position="207"/>
    </location>
</feature>
<evidence type="ECO:0000313" key="14">
    <source>
        <dbReference type="EMBL" id="OCL10190.1"/>
    </source>
</evidence>
<reference evidence="14 15" key="1">
    <citation type="journal article" date="2016" name="Nat. Commun.">
        <title>Ectomycorrhizal ecology is imprinted in the genome of the dominant symbiotic fungus Cenococcum geophilum.</title>
        <authorList>
            <consortium name="DOE Joint Genome Institute"/>
            <person name="Peter M."/>
            <person name="Kohler A."/>
            <person name="Ohm R.A."/>
            <person name="Kuo A."/>
            <person name="Krutzmann J."/>
            <person name="Morin E."/>
            <person name="Arend M."/>
            <person name="Barry K.W."/>
            <person name="Binder M."/>
            <person name="Choi C."/>
            <person name="Clum A."/>
            <person name="Copeland A."/>
            <person name="Grisel N."/>
            <person name="Haridas S."/>
            <person name="Kipfer T."/>
            <person name="LaButti K."/>
            <person name="Lindquist E."/>
            <person name="Lipzen A."/>
            <person name="Maire R."/>
            <person name="Meier B."/>
            <person name="Mihaltcheva S."/>
            <person name="Molinier V."/>
            <person name="Murat C."/>
            <person name="Poggeler S."/>
            <person name="Quandt C.A."/>
            <person name="Sperisen C."/>
            <person name="Tritt A."/>
            <person name="Tisserant E."/>
            <person name="Crous P.W."/>
            <person name="Henrissat B."/>
            <person name="Nehls U."/>
            <person name="Egli S."/>
            <person name="Spatafora J.W."/>
            <person name="Grigoriev I.V."/>
            <person name="Martin F.M."/>
        </authorList>
    </citation>
    <scope>NUCLEOTIDE SEQUENCE [LARGE SCALE GENOMIC DNA]</scope>
    <source>
        <strain evidence="14 15">CBS 207.34</strain>
    </source>
</reference>
<feature type="region of interest" description="Disordered" evidence="10">
    <location>
        <begin position="158"/>
        <end position="182"/>
    </location>
</feature>
<feature type="compositionally biased region" description="Basic and acidic residues" evidence="10">
    <location>
        <begin position="167"/>
        <end position="178"/>
    </location>
</feature>
<comment type="subcellular location">
    <subcellularLocation>
        <location evidence="1">Nucleus</location>
    </subcellularLocation>
</comment>
<dbReference type="InterPro" id="IPR000504">
    <property type="entry name" value="RRM_dom"/>
</dbReference>
<evidence type="ECO:0000256" key="3">
    <source>
        <dbReference type="ARBA" id="ARBA00022737"/>
    </source>
</evidence>
<sequence>MNHHNDRRGWNNQPDYDHYHRGRNPPGNGRGRYRDRDQEGYRSPPRYNRRSRSRSRSPPRRHANTRSRSPYYGGAPSREIHMEGLPYDMSENDVKYELERYYNIGPLEDIRVIRDKNNGRSKGFGFLRFHDIQSATTFLEQNYPSIFLGNRSSVQQSQGTKVGISFSREREDRDRRGNESGWTCPNCSAPNYPRRIECYKCNTRRLDNTENDSLSHKPRRPINTGDSDASPESIPSQYLLVRGLEASVTEEILAKGIAKLYKQNNATQTSTNTASSNVGAKIASTTAVTHLGARDGSIYRVHVAKDKKTGESLRYGFVEFFTVEDATSAHTKFGALDRFTIASKPVVLSFIHAGVFVPVFTHTEQHTFAARTNPSLQLQYWDENTFVTELIVSDNPPRAQDSALEAGLPSKRPGKESDRGSRKRKAANDAPSSKKVMPGHLQHWQNQHKEIHGIAVPAEGGEATEAEATSRPRSGSPEKPAEETPRFTNRERLCCYLCRTTIKTLDLFDKHETDSKLHLSNLQSPEKIAAAIAWMAKQGVSPYPMSEAGGLYRDRAKERREMHGQSINQSKKAGKKQNIPGRGARQSSSPRPQSDAKDVAPIPSKGAALLSKMGYSPGTGLGAQGTGSLAPIATNMYAHGVGLGAAGGMVGDAIEEAGRNTRSNAQEFSEKTRDLARERYKKFDTLG</sequence>
<keyword evidence="2" id="KW-0479">Metal-binding</keyword>
<feature type="region of interest" description="Disordered" evidence="10">
    <location>
        <begin position="460"/>
        <end position="485"/>
    </location>
</feature>
<dbReference type="SMART" id="SM00360">
    <property type="entry name" value="RRM"/>
    <property type="match status" value="2"/>
</dbReference>
<dbReference type="PANTHER" id="PTHR13948">
    <property type="entry name" value="RNA-BINDING PROTEIN"/>
    <property type="match status" value="1"/>
</dbReference>
<feature type="compositionally biased region" description="Low complexity" evidence="10">
    <location>
        <begin position="460"/>
        <end position="469"/>
    </location>
</feature>
<dbReference type="SUPFAM" id="SSF90209">
    <property type="entry name" value="Ran binding protein zinc finger-like"/>
    <property type="match status" value="1"/>
</dbReference>
<feature type="domain" description="RRM" evidence="11">
    <location>
        <begin position="78"/>
        <end position="169"/>
    </location>
</feature>
<dbReference type="GO" id="GO:0005634">
    <property type="term" value="C:nucleus"/>
    <property type="evidence" value="ECO:0007669"/>
    <property type="project" value="UniProtKB-SubCell"/>
</dbReference>
<feature type="region of interest" description="Disordered" evidence="10">
    <location>
        <begin position="208"/>
        <end position="234"/>
    </location>
</feature>
<dbReference type="InterPro" id="IPR000467">
    <property type="entry name" value="G_patch_dom"/>
</dbReference>
<dbReference type="Gene3D" id="3.30.70.330">
    <property type="match status" value="2"/>
</dbReference>
<keyword evidence="7" id="KW-0539">Nucleus</keyword>
<dbReference type="PROSITE" id="PS50102">
    <property type="entry name" value="RRM"/>
    <property type="match status" value="2"/>
</dbReference>
<keyword evidence="3" id="KW-0677">Repeat</keyword>
<dbReference type="PROSITE" id="PS50199">
    <property type="entry name" value="ZF_RANBP2_2"/>
    <property type="match status" value="1"/>
</dbReference>
<dbReference type="SMART" id="SM00443">
    <property type="entry name" value="G_patch"/>
    <property type="match status" value="1"/>
</dbReference>
<dbReference type="Pfam" id="PF00076">
    <property type="entry name" value="RRM_1"/>
    <property type="match status" value="2"/>
</dbReference>
<keyword evidence="15" id="KW-1185">Reference proteome</keyword>
<accession>A0A8E2JUI1</accession>
<evidence type="ECO:0000256" key="4">
    <source>
        <dbReference type="ARBA" id="ARBA00022771"/>
    </source>
</evidence>
<dbReference type="Proteomes" id="UP000250140">
    <property type="component" value="Unassembled WGS sequence"/>
</dbReference>
<feature type="domain" description="RRM" evidence="11">
    <location>
        <begin position="237"/>
        <end position="353"/>
    </location>
</feature>
<keyword evidence="5" id="KW-0862">Zinc</keyword>
<gene>
    <name evidence="14" type="ORF">AOQ84DRAFT_337830</name>
</gene>
<feature type="domain" description="G-patch" evidence="12">
    <location>
        <begin position="602"/>
        <end position="648"/>
    </location>
</feature>
<dbReference type="InterPro" id="IPR012677">
    <property type="entry name" value="Nucleotide-bd_a/b_plait_sf"/>
</dbReference>
<dbReference type="PROSITE" id="PS50174">
    <property type="entry name" value="G_PATCH"/>
    <property type="match status" value="1"/>
</dbReference>
<evidence type="ECO:0000256" key="7">
    <source>
        <dbReference type="ARBA" id="ARBA00023242"/>
    </source>
</evidence>
<dbReference type="SUPFAM" id="SSF54928">
    <property type="entry name" value="RNA-binding domain, RBD"/>
    <property type="match status" value="2"/>
</dbReference>
<evidence type="ECO:0000259" key="13">
    <source>
        <dbReference type="PROSITE" id="PS50199"/>
    </source>
</evidence>
<dbReference type="InterPro" id="IPR035979">
    <property type="entry name" value="RBD_domain_sf"/>
</dbReference>
<evidence type="ECO:0000256" key="8">
    <source>
        <dbReference type="PROSITE-ProRule" id="PRU00176"/>
    </source>
</evidence>
<dbReference type="GO" id="GO:0003723">
    <property type="term" value="F:RNA binding"/>
    <property type="evidence" value="ECO:0007669"/>
    <property type="project" value="UniProtKB-UniRule"/>
</dbReference>
<dbReference type="CDD" id="cd00590">
    <property type="entry name" value="RRM_SF"/>
    <property type="match status" value="1"/>
</dbReference>
<evidence type="ECO:0000256" key="2">
    <source>
        <dbReference type="ARBA" id="ARBA00022723"/>
    </source>
</evidence>
<evidence type="ECO:0000256" key="6">
    <source>
        <dbReference type="ARBA" id="ARBA00022884"/>
    </source>
</evidence>
<dbReference type="Pfam" id="PF01585">
    <property type="entry name" value="G-patch"/>
    <property type="match status" value="1"/>
</dbReference>
<dbReference type="AlphaFoldDB" id="A0A8E2JUI1"/>
<evidence type="ECO:0008006" key="16">
    <source>
        <dbReference type="Google" id="ProtNLM"/>
    </source>
</evidence>
<feature type="region of interest" description="Disordered" evidence="10">
    <location>
        <begin position="397"/>
        <end position="437"/>
    </location>
</feature>
<protein>
    <recommendedName>
        <fullName evidence="16">RNA-binding protein</fullName>
    </recommendedName>
</protein>
<dbReference type="InterPro" id="IPR036443">
    <property type="entry name" value="Znf_RanBP2_sf"/>
</dbReference>
<organism evidence="14 15">
    <name type="scientific">Glonium stellatum</name>
    <dbReference type="NCBI Taxonomy" id="574774"/>
    <lineage>
        <taxon>Eukaryota</taxon>
        <taxon>Fungi</taxon>
        <taxon>Dikarya</taxon>
        <taxon>Ascomycota</taxon>
        <taxon>Pezizomycotina</taxon>
        <taxon>Dothideomycetes</taxon>
        <taxon>Pleosporomycetidae</taxon>
        <taxon>Gloniales</taxon>
        <taxon>Gloniaceae</taxon>
        <taxon>Glonium</taxon>
    </lineage>
</organism>
<keyword evidence="6 8" id="KW-0694">RNA-binding</keyword>
<evidence type="ECO:0000259" key="11">
    <source>
        <dbReference type="PROSITE" id="PS50102"/>
    </source>
</evidence>
<dbReference type="GO" id="GO:0000398">
    <property type="term" value="P:mRNA splicing, via spliceosome"/>
    <property type="evidence" value="ECO:0007669"/>
    <property type="project" value="TreeGrafter"/>
</dbReference>
<dbReference type="GO" id="GO:0008270">
    <property type="term" value="F:zinc ion binding"/>
    <property type="evidence" value="ECO:0007669"/>
    <property type="project" value="UniProtKB-KW"/>
</dbReference>
<evidence type="ECO:0000256" key="10">
    <source>
        <dbReference type="SAM" id="MobiDB-lite"/>
    </source>
</evidence>
<dbReference type="InterPro" id="IPR001876">
    <property type="entry name" value="Znf_RanBP2"/>
</dbReference>
<dbReference type="SMART" id="SM00547">
    <property type="entry name" value="ZnF_RBZ"/>
    <property type="match status" value="1"/>
</dbReference>